<dbReference type="Pfam" id="PF03466">
    <property type="entry name" value="LysR_substrate"/>
    <property type="match status" value="1"/>
</dbReference>
<dbReference type="Pfam" id="PF00126">
    <property type="entry name" value="HTH_1"/>
    <property type="match status" value="1"/>
</dbReference>
<keyword evidence="2" id="KW-0238">DNA-binding</keyword>
<gene>
    <name evidence="5" type="ORF">KJP28_15430</name>
</gene>
<comment type="caution">
    <text evidence="5">The sequence shown here is derived from an EMBL/GenBank/DDBJ whole genome shotgun (WGS) entry which is preliminary data.</text>
</comment>
<proteinExistence type="predicted"/>
<organism evidence="5 6">
    <name type="scientific">Maritimibacter dapengensis</name>
    <dbReference type="NCBI Taxonomy" id="2836868"/>
    <lineage>
        <taxon>Bacteria</taxon>
        <taxon>Pseudomonadati</taxon>
        <taxon>Pseudomonadota</taxon>
        <taxon>Alphaproteobacteria</taxon>
        <taxon>Rhodobacterales</taxon>
        <taxon>Roseobacteraceae</taxon>
        <taxon>Maritimibacter</taxon>
    </lineage>
</organism>
<dbReference type="Proteomes" id="UP000756530">
    <property type="component" value="Unassembled WGS sequence"/>
</dbReference>
<dbReference type="PANTHER" id="PTHR30419:SF8">
    <property type="entry name" value="NITROGEN ASSIMILATION TRANSCRIPTIONAL ACTIVATOR-RELATED"/>
    <property type="match status" value="1"/>
</dbReference>
<keyword evidence="6" id="KW-1185">Reference proteome</keyword>
<evidence type="ECO:0000313" key="5">
    <source>
        <dbReference type="EMBL" id="MBV7380316.1"/>
    </source>
</evidence>
<evidence type="ECO:0000256" key="2">
    <source>
        <dbReference type="ARBA" id="ARBA00023125"/>
    </source>
</evidence>
<protein>
    <submittedName>
        <fullName evidence="5">LysR family transcriptional regulator</fullName>
    </submittedName>
</protein>
<accession>A0ABS6T4Y0</accession>
<evidence type="ECO:0000256" key="1">
    <source>
        <dbReference type="ARBA" id="ARBA00023015"/>
    </source>
</evidence>
<keyword evidence="1" id="KW-0805">Transcription regulation</keyword>
<dbReference type="InterPro" id="IPR005119">
    <property type="entry name" value="LysR_subst-bd"/>
</dbReference>
<name>A0ABS6T4Y0_9RHOB</name>
<feature type="domain" description="HTH lysR-type" evidence="4">
    <location>
        <begin position="7"/>
        <end position="64"/>
    </location>
</feature>
<evidence type="ECO:0000259" key="4">
    <source>
        <dbReference type="PROSITE" id="PS50931"/>
    </source>
</evidence>
<evidence type="ECO:0000256" key="3">
    <source>
        <dbReference type="ARBA" id="ARBA00023163"/>
    </source>
</evidence>
<reference evidence="5 6" key="1">
    <citation type="submission" date="2021-05" db="EMBL/GenBank/DDBJ databases">
        <title>Culturable bacteria isolated from Daya Bay.</title>
        <authorList>
            <person name="Zheng W."/>
            <person name="Yu S."/>
            <person name="Huang Y."/>
        </authorList>
    </citation>
    <scope>NUCLEOTIDE SEQUENCE [LARGE SCALE GENOMIC DNA]</scope>
    <source>
        <strain evidence="5 6">DP4N28-5</strain>
    </source>
</reference>
<dbReference type="InterPro" id="IPR000847">
    <property type="entry name" value="LysR_HTH_N"/>
</dbReference>
<dbReference type="InterPro" id="IPR050950">
    <property type="entry name" value="HTH-type_LysR_regulators"/>
</dbReference>
<dbReference type="PROSITE" id="PS50931">
    <property type="entry name" value="HTH_LYSR"/>
    <property type="match status" value="1"/>
</dbReference>
<keyword evidence="3" id="KW-0804">Transcription</keyword>
<dbReference type="PANTHER" id="PTHR30419">
    <property type="entry name" value="HTH-TYPE TRANSCRIPTIONAL REGULATOR YBHD"/>
    <property type="match status" value="1"/>
</dbReference>
<evidence type="ECO:0000313" key="6">
    <source>
        <dbReference type="Proteomes" id="UP000756530"/>
    </source>
</evidence>
<dbReference type="EMBL" id="JAHUZE010000004">
    <property type="protein sequence ID" value="MBV7380316.1"/>
    <property type="molecule type" value="Genomic_DNA"/>
</dbReference>
<dbReference type="RefSeq" id="WP_218393527.1">
    <property type="nucleotide sequence ID" value="NZ_JAHUZE010000004.1"/>
</dbReference>
<sequence>MRRNISVRPAHIETIVAIAEAGSLRAAAEMLGKTQPALTKVLKIAEDELGARIFTRAARGVEPTEIGRVIIARARIIQAEMRNLDEEVQQIQGARIGTLHVTVSPLAAVRIVPQVMDRFRRKFPDVRVQVAGGHPPSTMATLRSGDTDIVIGPEPPADGRSGLNVRSLFSSPLSVITGVNSRFLHATKLSDLTDAEWVMIGPRDRVFGIGQDFTARGLAPPKPTTASDSITTLLAMIEGSDRLCSFPALLLDEVEPRWRIARLPLEDRLNPVEIGLMTRADRPLTPAGRSFAEAVSAQAATIGSGDNDNQK</sequence>